<evidence type="ECO:0000313" key="2">
    <source>
        <dbReference type="EMBL" id="GGJ76112.1"/>
    </source>
</evidence>
<protein>
    <recommendedName>
        <fullName evidence="1">Endonuclease/exonuclease/phosphatase domain-containing protein</fullName>
    </recommendedName>
</protein>
<sequence length="601" mass="61529">MDSVLTEGAAMGPRVAAASLAAAALLGAFALSGGDPPGRTPIAAVQGTGALSPLAGRPVTVAGVVTAVRAVKGGGGFWLQDTAPDADPRTSEALFVFTGTAPDVAPGASVEATGTVTEYRPGGAPAGGLSRTELSKPQWRRLGGPDKLPEPVDVTAAAVPAAYAADGDLEARPLDPAAYALDRYESWEGMRVRVRDAPVVGPTAHGELWVTVRPADRPTPRGGTLYAGYAAQNAGRLKVKPLAGPAPAADVGDTLAGETVGPLDYDQYGGYLVAATAIGAHRPRGLPREVTAPAGPGELTVATYNVENLDPGDPPAKFAKLAAGIVTHLRAPAIVALEEVQDDNGPTNDAVVGAAATYRKLLAAITAAGGPAYAVRQIDPVDDADGGEPGGNIRVGFLYDPARVKPDDRPGGGPTAAVGVVADGGARLTHSPGRVAPADPAWSHSRKPLAAGFTANGQRVIVVACHFASKGGDQPLTARVQPPERSSERQRTAQAAALRAFVDRVLAVQADARLVVLGDLNDFAFSPTVGALTAGGALRPLIDELSPGERYGYVYQGNSQALDHILVSRGWRGAAYDVVHLNAEYADRVSDHDPQVARLVP</sequence>
<dbReference type="PANTHER" id="PTHR42834:SF1">
    <property type="entry name" value="ENDONUCLEASE_EXONUCLEASE_PHOSPHATASE FAMILY PROTEIN (AFU_ORTHOLOGUE AFUA_3G09210)"/>
    <property type="match status" value="1"/>
</dbReference>
<dbReference type="Pfam" id="PF03372">
    <property type="entry name" value="Exo_endo_phos"/>
    <property type="match status" value="1"/>
</dbReference>
<comment type="caution">
    <text evidence="2">The sequence shown here is derived from an EMBL/GenBank/DDBJ whole genome shotgun (WGS) entry which is preliminary data.</text>
</comment>
<name>A0A8J3F5Z6_9ACTN</name>
<dbReference type="Proteomes" id="UP000649739">
    <property type="component" value="Unassembled WGS sequence"/>
</dbReference>
<evidence type="ECO:0000259" key="1">
    <source>
        <dbReference type="Pfam" id="PF03372"/>
    </source>
</evidence>
<dbReference type="SUPFAM" id="SSF56219">
    <property type="entry name" value="DNase I-like"/>
    <property type="match status" value="1"/>
</dbReference>
<reference evidence="2" key="1">
    <citation type="journal article" date="2014" name="Int. J. Syst. Evol. Microbiol.">
        <title>Complete genome sequence of Corynebacterium casei LMG S-19264T (=DSM 44701T), isolated from a smear-ripened cheese.</title>
        <authorList>
            <consortium name="US DOE Joint Genome Institute (JGI-PGF)"/>
            <person name="Walter F."/>
            <person name="Albersmeier A."/>
            <person name="Kalinowski J."/>
            <person name="Ruckert C."/>
        </authorList>
    </citation>
    <scope>NUCLEOTIDE SEQUENCE</scope>
    <source>
        <strain evidence="2">JCM 3090</strain>
    </source>
</reference>
<dbReference type="CDD" id="cd04486">
    <property type="entry name" value="YhcR_OBF_like"/>
    <property type="match status" value="1"/>
</dbReference>
<evidence type="ECO:0000313" key="3">
    <source>
        <dbReference type="Proteomes" id="UP000649739"/>
    </source>
</evidence>
<dbReference type="InterPro" id="IPR005135">
    <property type="entry name" value="Endo/exonuclease/phosphatase"/>
</dbReference>
<dbReference type="PANTHER" id="PTHR42834">
    <property type="entry name" value="ENDONUCLEASE/EXONUCLEASE/PHOSPHATASE FAMILY PROTEIN (AFU_ORTHOLOGUE AFUA_3G09210)"/>
    <property type="match status" value="1"/>
</dbReference>
<dbReference type="GO" id="GO:0003824">
    <property type="term" value="F:catalytic activity"/>
    <property type="evidence" value="ECO:0007669"/>
    <property type="project" value="InterPro"/>
</dbReference>
<dbReference type="AlphaFoldDB" id="A0A8J3F5Z6"/>
<feature type="domain" description="Endonuclease/exonuclease/phosphatase" evidence="1">
    <location>
        <begin position="302"/>
        <end position="592"/>
    </location>
</feature>
<dbReference type="Gene3D" id="3.60.10.10">
    <property type="entry name" value="Endonuclease/exonuclease/phosphatase"/>
    <property type="match status" value="1"/>
</dbReference>
<gene>
    <name evidence="2" type="ORF">GCM10010123_02610</name>
</gene>
<proteinExistence type="predicted"/>
<dbReference type="InterPro" id="IPR036691">
    <property type="entry name" value="Endo/exonu/phosph_ase_sf"/>
</dbReference>
<dbReference type="EMBL" id="BMQB01000001">
    <property type="protein sequence ID" value="GGJ76112.1"/>
    <property type="molecule type" value="Genomic_DNA"/>
</dbReference>
<accession>A0A8J3F5Z6</accession>
<keyword evidence="3" id="KW-1185">Reference proteome</keyword>
<reference evidence="2" key="2">
    <citation type="submission" date="2020-09" db="EMBL/GenBank/DDBJ databases">
        <authorList>
            <person name="Sun Q."/>
            <person name="Ohkuma M."/>
        </authorList>
    </citation>
    <scope>NUCLEOTIDE SEQUENCE</scope>
    <source>
        <strain evidence="2">JCM 3090</strain>
    </source>
</reference>
<organism evidence="2 3">
    <name type="scientific">Pilimelia anulata</name>
    <dbReference type="NCBI Taxonomy" id="53371"/>
    <lineage>
        <taxon>Bacteria</taxon>
        <taxon>Bacillati</taxon>
        <taxon>Actinomycetota</taxon>
        <taxon>Actinomycetes</taxon>
        <taxon>Micromonosporales</taxon>
        <taxon>Micromonosporaceae</taxon>
        <taxon>Pilimelia</taxon>
    </lineage>
</organism>